<dbReference type="CDD" id="cd21036">
    <property type="entry name" value="WH_MUS81"/>
    <property type="match status" value="1"/>
</dbReference>
<evidence type="ECO:0000256" key="5">
    <source>
        <dbReference type="ARBA" id="ARBA00017114"/>
    </source>
</evidence>
<keyword evidence="11 22" id="KW-0227">DNA damage</keyword>
<evidence type="ECO:0000256" key="8">
    <source>
        <dbReference type="ARBA" id="ARBA00022723"/>
    </source>
</evidence>
<evidence type="ECO:0000256" key="11">
    <source>
        <dbReference type="ARBA" id="ARBA00022763"/>
    </source>
</evidence>
<keyword evidence="9" id="KW-0677">Repeat</keyword>
<dbReference type="OrthoDB" id="5963188at2759"/>
<evidence type="ECO:0000256" key="13">
    <source>
        <dbReference type="ARBA" id="ARBA00022801"/>
    </source>
</evidence>
<dbReference type="InterPro" id="IPR042530">
    <property type="entry name" value="EME1/EME2_C"/>
</dbReference>
<comment type="subcellular location">
    <subcellularLocation>
        <location evidence="3 22">Nucleus</location>
    </subcellularLocation>
</comment>
<dbReference type="GO" id="GO:0005634">
    <property type="term" value="C:nucleus"/>
    <property type="evidence" value="ECO:0007669"/>
    <property type="project" value="UniProtKB-SubCell"/>
</dbReference>
<keyword evidence="18 22" id="KW-0234">DNA repair</keyword>
<organism evidence="25 26">
    <name type="scientific">Eragrostis curvula</name>
    <name type="common">weeping love grass</name>
    <dbReference type="NCBI Taxonomy" id="38414"/>
    <lineage>
        <taxon>Eukaryota</taxon>
        <taxon>Viridiplantae</taxon>
        <taxon>Streptophyta</taxon>
        <taxon>Embryophyta</taxon>
        <taxon>Tracheophyta</taxon>
        <taxon>Spermatophyta</taxon>
        <taxon>Magnoliopsida</taxon>
        <taxon>Liliopsida</taxon>
        <taxon>Poales</taxon>
        <taxon>Poaceae</taxon>
        <taxon>PACMAD clade</taxon>
        <taxon>Chloridoideae</taxon>
        <taxon>Eragrostideae</taxon>
        <taxon>Eragrostidinae</taxon>
        <taxon>Eragrostis</taxon>
    </lineage>
</organism>
<dbReference type="GO" id="GO:0008821">
    <property type="term" value="F:crossover junction DNA endonuclease activity"/>
    <property type="evidence" value="ECO:0007669"/>
    <property type="project" value="UniProtKB-UniRule"/>
</dbReference>
<keyword evidence="16" id="KW-0238">DNA-binding</keyword>
<dbReference type="InterPro" id="IPR011335">
    <property type="entry name" value="Restrct_endonuc-II-like"/>
</dbReference>
<comment type="similarity">
    <text evidence="4 22">Belongs to the XPF family.</text>
</comment>
<dbReference type="GO" id="GO:0048257">
    <property type="term" value="F:3'-flap endonuclease activity"/>
    <property type="evidence" value="ECO:0007669"/>
    <property type="project" value="TreeGrafter"/>
</dbReference>
<dbReference type="GO" id="GO:0006308">
    <property type="term" value="P:DNA catabolic process"/>
    <property type="evidence" value="ECO:0007669"/>
    <property type="project" value="UniProtKB-UniRule"/>
</dbReference>
<evidence type="ECO:0000256" key="9">
    <source>
        <dbReference type="ARBA" id="ARBA00022737"/>
    </source>
</evidence>
<dbReference type="InterPro" id="IPR036388">
    <property type="entry name" value="WH-like_DNA-bd_sf"/>
</dbReference>
<evidence type="ECO:0000259" key="24">
    <source>
        <dbReference type="SMART" id="SM00891"/>
    </source>
</evidence>
<dbReference type="Gene3D" id="1.10.150.670">
    <property type="entry name" value="Crossover junction endonuclease EME1, DNA-binding domain"/>
    <property type="match status" value="1"/>
</dbReference>
<dbReference type="EC" id="3.1.22.-" evidence="22"/>
<evidence type="ECO:0000256" key="6">
    <source>
        <dbReference type="ARBA" id="ARBA00022618"/>
    </source>
</evidence>
<evidence type="ECO:0000256" key="17">
    <source>
        <dbReference type="ARBA" id="ARBA00023172"/>
    </source>
</evidence>
<dbReference type="InterPro" id="IPR006166">
    <property type="entry name" value="ERCC4_domain"/>
</dbReference>
<dbReference type="Gene3D" id="3.40.50.10130">
    <property type="match status" value="1"/>
</dbReference>
<gene>
    <name evidence="25" type="ORF">EJB05_18833</name>
</gene>
<dbReference type="PANTHER" id="PTHR13451:SF0">
    <property type="entry name" value="CROSSOVER JUNCTION ENDONUCLEASE MUS81"/>
    <property type="match status" value="1"/>
</dbReference>
<dbReference type="GO" id="GO:0031573">
    <property type="term" value="P:mitotic intra-S DNA damage checkpoint signaling"/>
    <property type="evidence" value="ECO:0007669"/>
    <property type="project" value="TreeGrafter"/>
</dbReference>
<evidence type="ECO:0000256" key="15">
    <source>
        <dbReference type="ARBA" id="ARBA00022842"/>
    </source>
</evidence>
<dbReference type="CDD" id="cd20074">
    <property type="entry name" value="XPF_nuclease_Mus81"/>
    <property type="match status" value="1"/>
</dbReference>
<keyword evidence="15 22" id="KW-0460">Magnesium</keyword>
<comment type="subunit">
    <text evidence="22">Interacts with EME1.</text>
</comment>
<dbReference type="Gramene" id="TVU36880">
    <property type="protein sequence ID" value="TVU36880"/>
    <property type="gene ID" value="EJB05_18833"/>
</dbReference>
<dbReference type="Gene3D" id="1.10.10.10">
    <property type="entry name" value="Winged helix-like DNA-binding domain superfamily/Winged helix DNA-binding domain"/>
    <property type="match status" value="1"/>
</dbReference>
<keyword evidence="10 22" id="KW-0255">Endonuclease</keyword>
<evidence type="ECO:0000256" key="20">
    <source>
        <dbReference type="ARBA" id="ARBA00023254"/>
    </source>
</evidence>
<evidence type="ECO:0000256" key="16">
    <source>
        <dbReference type="ARBA" id="ARBA00023125"/>
    </source>
</evidence>
<evidence type="ECO:0000256" key="21">
    <source>
        <dbReference type="ARBA" id="ARBA00023306"/>
    </source>
</evidence>
<dbReference type="GO" id="GO:0051301">
    <property type="term" value="P:cell division"/>
    <property type="evidence" value="ECO:0007669"/>
    <property type="project" value="UniProtKB-KW"/>
</dbReference>
<keyword evidence="20" id="KW-0469">Meiosis</keyword>
<dbReference type="EMBL" id="RWGY01000009">
    <property type="protein sequence ID" value="TVU36880.1"/>
    <property type="molecule type" value="Genomic_DNA"/>
</dbReference>
<dbReference type="FunFam" id="3.40.50.10130:FF:000005">
    <property type="entry name" value="crossover junction endonuclease MUS81 isoform X1"/>
    <property type="match status" value="1"/>
</dbReference>
<evidence type="ECO:0000256" key="2">
    <source>
        <dbReference type="ARBA" id="ARBA00001946"/>
    </source>
</evidence>
<evidence type="ECO:0000256" key="18">
    <source>
        <dbReference type="ARBA" id="ARBA00023204"/>
    </source>
</evidence>
<keyword evidence="13 22" id="KW-0378">Hydrolase</keyword>
<evidence type="ECO:0000313" key="26">
    <source>
        <dbReference type="Proteomes" id="UP000324897"/>
    </source>
</evidence>
<feature type="region of interest" description="Disordered" evidence="23">
    <location>
        <begin position="289"/>
        <end position="310"/>
    </location>
</feature>
<keyword evidence="12" id="KW-0498">Mitosis</keyword>
<dbReference type="AlphaFoldDB" id="A0A5J9VP95"/>
<dbReference type="GO" id="GO:0000727">
    <property type="term" value="P:double-strand break repair via break-induced replication"/>
    <property type="evidence" value="ECO:0007669"/>
    <property type="project" value="UniProtKB-UniRule"/>
</dbReference>
<feature type="domain" description="ERCC4" evidence="24">
    <location>
        <begin position="348"/>
        <end position="446"/>
    </location>
</feature>
<evidence type="ECO:0000256" key="7">
    <source>
        <dbReference type="ARBA" id="ARBA00022722"/>
    </source>
</evidence>
<dbReference type="Proteomes" id="UP000324897">
    <property type="component" value="Unassembled WGS sequence"/>
</dbReference>
<evidence type="ECO:0000256" key="1">
    <source>
        <dbReference type="ARBA" id="ARBA00001913"/>
    </source>
</evidence>
<evidence type="ECO:0000256" key="14">
    <source>
        <dbReference type="ARBA" id="ARBA00022837"/>
    </source>
</evidence>
<evidence type="ECO:0000256" key="10">
    <source>
        <dbReference type="ARBA" id="ARBA00022759"/>
    </source>
</evidence>
<keyword evidence="6" id="KW-0132">Cell division</keyword>
<dbReference type="PANTHER" id="PTHR13451">
    <property type="entry name" value="CLASS II CROSSOVER JUNCTION ENDONUCLEASE MUS81"/>
    <property type="match status" value="1"/>
</dbReference>
<dbReference type="Pfam" id="PF21136">
    <property type="entry name" value="WHD_MUS81"/>
    <property type="match status" value="1"/>
</dbReference>
<reference evidence="25 26" key="1">
    <citation type="journal article" date="2019" name="Sci. Rep.">
        <title>A high-quality genome of Eragrostis curvula grass provides insights into Poaceae evolution and supports new strategies to enhance forage quality.</title>
        <authorList>
            <person name="Carballo J."/>
            <person name="Santos B.A.C.M."/>
            <person name="Zappacosta D."/>
            <person name="Garbus I."/>
            <person name="Selva J.P."/>
            <person name="Gallo C.A."/>
            <person name="Diaz A."/>
            <person name="Albertini E."/>
            <person name="Caccamo M."/>
            <person name="Echenique V."/>
        </authorList>
    </citation>
    <scope>NUCLEOTIDE SEQUENCE [LARGE SCALE GENOMIC DNA]</scope>
    <source>
        <strain evidence="26">cv. Victoria</strain>
        <tissue evidence="25">Leaf</tissue>
    </source>
</reference>
<name>A0A5J9VP95_9POAL</name>
<comment type="cofactor">
    <cofactor evidence="2 22">
        <name>Mg(2+)</name>
        <dbReference type="ChEBI" id="CHEBI:18420"/>
    </cofactor>
</comment>
<evidence type="ECO:0000256" key="23">
    <source>
        <dbReference type="SAM" id="MobiDB-lite"/>
    </source>
</evidence>
<accession>A0A5J9VP95</accession>
<keyword evidence="8 22" id="KW-0479">Metal-binding</keyword>
<dbReference type="GO" id="GO:0000712">
    <property type="term" value="P:resolution of meiotic recombination intermediates"/>
    <property type="evidence" value="ECO:0007669"/>
    <property type="project" value="TreeGrafter"/>
</dbReference>
<protein>
    <recommendedName>
        <fullName evidence="5 22">Crossover junction endonuclease MUS81</fullName>
        <ecNumber evidence="22">3.1.22.-</ecNumber>
    </recommendedName>
</protein>
<comment type="cofactor">
    <cofactor evidence="1">
        <name>Ca(2+)</name>
        <dbReference type="ChEBI" id="CHEBI:29108"/>
    </cofactor>
</comment>
<keyword evidence="26" id="KW-1185">Reference proteome</keyword>
<evidence type="ECO:0000313" key="25">
    <source>
        <dbReference type="EMBL" id="TVU36880.1"/>
    </source>
</evidence>
<evidence type="ECO:0000256" key="3">
    <source>
        <dbReference type="ARBA" id="ARBA00004123"/>
    </source>
</evidence>
<comment type="function">
    <text evidence="22">Interacts with EME1 to form a DNA structure-specific endonuclease with substrate preference for branched DNA structures with a 5'-end at the branch nick. Typical substrates include 3'-flap structures, D-loops, replication forks and nicked Holliday junctions. May be required in mitosis for the processing of stalled or collapsed replication fork intermediates. May be required in meiosis for the repair of meiosis-specific double strand breaks subsequent to single-end invasion (SEI).</text>
</comment>
<keyword evidence="14" id="KW-0106">Calcium</keyword>
<sequence>MAPPLLKQLRVMCPENTAFSRFFLEKWRSMANEPEGLTENQRHAFNNAKRSISVAEDPIRTLDDFSKIKGVGPWLKFHMKEFFEVPGQDLSPAKADVAGGNVKAKKASGRQPYSPQPNSAAYAILITLLKAKIRGQTFMLKQELINAADASGLSREGIGPNKSKARQSYGKDWYTGWSCMKTLISNKLVVKENCPAKYTLTEKGEVTASDCLSRPGFGDSEGPLMINSIHKTSAGPSVAETMSGPFMTIRRSRTSVARHSPIIVCDSSPEKVQSSYKAQVQNKYSAKGVISCDSDSEEPDQKDNPLKGNVPSAIVNMQHKDTSYMGDAILAMPPRQTNEYFHEAYEVVLILDDREKFGRSRKVADNIRSLLRLDVPVEVKRLPVGDGIWIARHRKDGTEYVLDYIVERKNVSDLSASITDNRYRDQKLRLKSCGLRKLIYLVEGDPKDLKKEGDPKRVKTAYVICFTTEILDGFDIQRTSGYADTERLCKVSKDPEKLTVSQIFALQLMQVPQVTEEAASAVIELYPTLLSLAQAYSKLGGDTRAQEEMLQKKSKMVNAGASRNIFKLVWADERSEDLV</sequence>
<dbReference type="GO" id="GO:0046872">
    <property type="term" value="F:metal ion binding"/>
    <property type="evidence" value="ECO:0007669"/>
    <property type="project" value="UniProtKB-UniRule"/>
</dbReference>
<dbReference type="FunFam" id="1.10.150.670:FF:000003">
    <property type="entry name" value="Crossover junction endonuclease MUS81"/>
    <property type="match status" value="1"/>
</dbReference>
<dbReference type="InterPro" id="IPR047417">
    <property type="entry name" value="WHD_MUS81"/>
</dbReference>
<keyword evidence="19 22" id="KW-0539">Nucleus</keyword>
<evidence type="ECO:0000256" key="22">
    <source>
        <dbReference type="RuleBase" id="RU369042"/>
    </source>
</evidence>
<comment type="caution">
    <text evidence="25">The sequence shown here is derived from an EMBL/GenBank/DDBJ whole genome shotgun (WGS) entry which is preliminary data.</text>
</comment>
<dbReference type="Pfam" id="PF02732">
    <property type="entry name" value="ERCC4"/>
    <property type="match status" value="1"/>
</dbReference>
<proteinExistence type="inferred from homology"/>
<keyword evidence="17 22" id="KW-0233">DNA recombination</keyword>
<keyword evidence="21" id="KW-0131">Cell cycle</keyword>
<dbReference type="InterPro" id="IPR033309">
    <property type="entry name" value="Mus81"/>
</dbReference>
<dbReference type="InterPro" id="IPR047416">
    <property type="entry name" value="XPF_nuclease_Mus81"/>
</dbReference>
<dbReference type="SUPFAM" id="SSF52980">
    <property type="entry name" value="Restriction endonuclease-like"/>
    <property type="match status" value="1"/>
</dbReference>
<dbReference type="GO" id="GO:0048476">
    <property type="term" value="C:Holliday junction resolvase complex"/>
    <property type="evidence" value="ECO:0007669"/>
    <property type="project" value="UniProtKB-UniRule"/>
</dbReference>
<evidence type="ECO:0000256" key="12">
    <source>
        <dbReference type="ARBA" id="ARBA00022776"/>
    </source>
</evidence>
<evidence type="ECO:0000256" key="19">
    <source>
        <dbReference type="ARBA" id="ARBA00023242"/>
    </source>
</evidence>
<dbReference type="SMART" id="SM00891">
    <property type="entry name" value="ERCC4"/>
    <property type="match status" value="1"/>
</dbReference>
<keyword evidence="7 22" id="KW-0540">Nuclease</keyword>
<evidence type="ECO:0000256" key="4">
    <source>
        <dbReference type="ARBA" id="ARBA00010015"/>
    </source>
</evidence>
<dbReference type="FunFam" id="1.10.10.10:FF:000307">
    <property type="entry name" value="Crossover junction endonuclease MUS81"/>
    <property type="match status" value="1"/>
</dbReference>
<dbReference type="GO" id="GO:0003677">
    <property type="term" value="F:DNA binding"/>
    <property type="evidence" value="ECO:0007669"/>
    <property type="project" value="UniProtKB-UniRule"/>
</dbReference>